<name>A0AB35MJD3_9MICO</name>
<dbReference type="Gene3D" id="2.30.40.10">
    <property type="entry name" value="Urease, subunit C, domain 1"/>
    <property type="match status" value="1"/>
</dbReference>
<dbReference type="Pfam" id="PF01979">
    <property type="entry name" value="Amidohydro_1"/>
    <property type="match status" value="1"/>
</dbReference>
<evidence type="ECO:0000313" key="2">
    <source>
        <dbReference type="EMBL" id="MDN4483745.1"/>
    </source>
</evidence>
<dbReference type="SUPFAM" id="SSF51556">
    <property type="entry name" value="Metallo-dependent hydrolases"/>
    <property type="match status" value="1"/>
</dbReference>
<dbReference type="InterPro" id="IPR051781">
    <property type="entry name" value="Metallo-dep_Hydrolase"/>
</dbReference>
<dbReference type="Gene3D" id="3.20.20.140">
    <property type="entry name" value="Metal-dependent hydrolases"/>
    <property type="match status" value="1"/>
</dbReference>
<evidence type="ECO:0000313" key="3">
    <source>
        <dbReference type="Proteomes" id="UP001172756"/>
    </source>
</evidence>
<protein>
    <submittedName>
        <fullName evidence="2">Amidohydrolase family protein</fullName>
    </submittedName>
</protein>
<sequence length="357" mass="37946">MAIRLSGPVLAGDGDVRDGAWVVDGRITYREPATPVTATLDGVVVPGLVDVHCHVGLDSGGAVDRDLALKQAMVDRDAGTLLIRDAGSPTDTRFLDAVADAPRIVRAARFIARPKRYLRYYAREIEVADLPAVMADEARKSDGWVKIIADWIDRDAGDLTPLWPADVLAEGIAAAHEQGARVTAHTFATEAADALLDGGIDCIEHGTGLQPDHVEECARRGIPLVPTLLQVANFEGYAEQGAEKFPAYSARMRAMHERRFAHVRAMHEAGVPLLVGTDAGGTIGHGVLPDEAALLVEAGIPADEVVAIASWRARAFLGAPVLEEGEPADLVVYAADPRVDIAALASPRHVMLRGALV</sequence>
<dbReference type="RefSeq" id="WP_301160502.1">
    <property type="nucleotide sequence ID" value="NZ_JAUHQB010000006.1"/>
</dbReference>
<organism evidence="2 3">
    <name type="scientific">Demequina lignilytica</name>
    <dbReference type="NCBI Taxonomy" id="3051663"/>
    <lineage>
        <taxon>Bacteria</taxon>
        <taxon>Bacillati</taxon>
        <taxon>Actinomycetota</taxon>
        <taxon>Actinomycetes</taxon>
        <taxon>Micrococcales</taxon>
        <taxon>Demequinaceae</taxon>
        <taxon>Demequina</taxon>
    </lineage>
</organism>
<accession>A0AB35MJD3</accession>
<dbReference type="InterPro" id="IPR011059">
    <property type="entry name" value="Metal-dep_hydrolase_composite"/>
</dbReference>
<dbReference type="AlphaFoldDB" id="A0AB35MJD3"/>
<dbReference type="Proteomes" id="UP001172756">
    <property type="component" value="Unassembled WGS sequence"/>
</dbReference>
<dbReference type="PANTHER" id="PTHR43135">
    <property type="entry name" value="ALPHA-D-RIBOSE 1-METHYLPHOSPHONATE 5-TRIPHOSPHATE DIPHOSPHATASE"/>
    <property type="match status" value="1"/>
</dbReference>
<comment type="caution">
    <text evidence="2">The sequence shown here is derived from an EMBL/GenBank/DDBJ whole genome shotgun (WGS) entry which is preliminary data.</text>
</comment>
<gene>
    <name evidence="2" type="ORF">QQ002_09380</name>
</gene>
<reference evidence="2 3" key="1">
    <citation type="submission" date="2023-06" db="EMBL/GenBank/DDBJ databases">
        <title>SYSU T0a273.</title>
        <authorList>
            <person name="Gao L."/>
            <person name="Fang B.-Z."/>
            <person name="Li W.-J."/>
        </authorList>
    </citation>
    <scope>NUCLEOTIDE SEQUENCE [LARGE SCALE GENOMIC DNA]</scope>
    <source>
        <strain evidence="2 3">SYSU T0a273</strain>
    </source>
</reference>
<dbReference type="PANTHER" id="PTHR43135:SF4">
    <property type="entry name" value="AMIDOHYDROLASE-RELATED DOMAIN-CONTAINING PROTEIN"/>
    <property type="match status" value="1"/>
</dbReference>
<proteinExistence type="predicted"/>
<dbReference type="GO" id="GO:0016810">
    <property type="term" value="F:hydrolase activity, acting on carbon-nitrogen (but not peptide) bonds"/>
    <property type="evidence" value="ECO:0007669"/>
    <property type="project" value="InterPro"/>
</dbReference>
<evidence type="ECO:0000259" key="1">
    <source>
        <dbReference type="Pfam" id="PF01979"/>
    </source>
</evidence>
<dbReference type="InterPro" id="IPR006680">
    <property type="entry name" value="Amidohydro-rel"/>
</dbReference>
<feature type="domain" description="Amidohydrolase-related" evidence="1">
    <location>
        <begin position="43"/>
        <end position="356"/>
    </location>
</feature>
<dbReference type="EMBL" id="JAUHQB010000006">
    <property type="protein sequence ID" value="MDN4483745.1"/>
    <property type="molecule type" value="Genomic_DNA"/>
</dbReference>
<dbReference type="InterPro" id="IPR032466">
    <property type="entry name" value="Metal_Hydrolase"/>
</dbReference>